<reference evidence="2 3" key="1">
    <citation type="journal article" date="2010" name="Stand. Genomic Sci.">
        <title>Complete genome sequence of Vulcanisaeta distributa type strain (IC-017).</title>
        <authorList>
            <person name="Mavromatis K."/>
            <person name="Sikorski J."/>
            <person name="Pabst E."/>
            <person name="Teshima H."/>
            <person name="Lapidus A."/>
            <person name="Lucas S."/>
            <person name="Nolan M."/>
            <person name="Glavina Del Rio T."/>
            <person name="Cheng J.F."/>
            <person name="Bruce D."/>
            <person name="Goodwin L."/>
            <person name="Pitluck S."/>
            <person name="Liolios K."/>
            <person name="Ivanova N."/>
            <person name="Mikhailova N."/>
            <person name="Pati A."/>
            <person name="Chen A."/>
            <person name="Palaniappan K."/>
            <person name="Land M."/>
            <person name="Hauser L."/>
            <person name="Chang Y.J."/>
            <person name="Jeffries C.D."/>
            <person name="Rohde M."/>
            <person name="Spring S."/>
            <person name="Goker M."/>
            <person name="Wirth R."/>
            <person name="Woyke T."/>
            <person name="Bristow J."/>
            <person name="Eisen J.A."/>
            <person name="Markowitz V."/>
            <person name="Hugenholtz P."/>
            <person name="Klenk H.P."/>
            <person name="Kyrpides N.C."/>
        </authorList>
    </citation>
    <scope>NUCLEOTIDE SEQUENCE [LARGE SCALE GENOMIC DNA]</scope>
    <source>
        <strain evidence="3">DSM 14429 / JCM 11212 / NBRC 100878 / IC-017</strain>
    </source>
</reference>
<proteinExistence type="predicted"/>
<evidence type="ECO:0000313" key="3">
    <source>
        <dbReference type="Proteomes" id="UP000006681"/>
    </source>
</evidence>
<dbReference type="AlphaFoldDB" id="E1QNE7"/>
<reference evidence="3" key="2">
    <citation type="journal article" date="2010" name="Stand. Genomic Sci.">
        <title>Complete genome sequence of Vulcanisaeta distributa type strain (IC-017T).</title>
        <authorList>
            <person name="Mavromatis K."/>
            <person name="Sikorski J."/>
            <person name="Pabst E."/>
            <person name="Teshima H."/>
            <person name="Lapidus A."/>
            <person name="Lucas S."/>
            <person name="Nolan M."/>
            <person name="Glavina Del Rio T."/>
            <person name="Cheng J."/>
            <person name="Bruce D."/>
            <person name="Goodwin L."/>
            <person name="Pitluck S."/>
            <person name="Liolios K."/>
            <person name="Ivanova N."/>
            <person name="Mikhailova N."/>
            <person name="Pati A."/>
            <person name="Chen A."/>
            <person name="Palaniappan K."/>
            <person name="Land M."/>
            <person name="Hauser L."/>
            <person name="Chang Y."/>
            <person name="Jeffries C."/>
            <person name="Rohde M."/>
            <person name="Spring S."/>
            <person name="Goker M."/>
            <person name="Wirth R."/>
            <person name="Woyke T."/>
            <person name="Bristow J."/>
            <person name="Eisen J."/>
            <person name="Markowitz V."/>
            <person name="Hugenholtz P."/>
            <person name="Klenk H."/>
            <person name="Kyrpides N."/>
        </authorList>
    </citation>
    <scope>NUCLEOTIDE SEQUENCE [LARGE SCALE GENOMIC DNA]</scope>
    <source>
        <strain evidence="3">DSM 14429 / JCM 11212 / NBRC 100878 / IC-017</strain>
    </source>
</reference>
<dbReference type="EMBL" id="CP002100">
    <property type="protein sequence ID" value="ADN50117.1"/>
    <property type="molecule type" value="Genomic_DNA"/>
</dbReference>
<dbReference type="eggNOG" id="arCOG05681">
    <property type="taxonomic scope" value="Archaea"/>
</dbReference>
<gene>
    <name evidence="2" type="ordered locus">Vdis_0724</name>
</gene>
<keyword evidence="3" id="KW-1185">Reference proteome</keyword>
<name>E1QNE7_VULDI</name>
<sequence length="188" mass="21460">METKGFINGFPSVVVDMMQIKLGFEEWRKLGKEIERIAQNEELELIISMTFGFTGIESEENEEDEEIEEEHEHHHHHITELPKEVIEELNDFMDILKTKYNAKIDHHVHGDHAGVVVSIITNGKDAINVFRNIIDDAKNCENCVLAGIDGEFHLGNDVSVIFFGDSYKLTFILPAQDGRRLIISEVNT</sequence>
<evidence type="ECO:0000313" key="2">
    <source>
        <dbReference type="EMBL" id="ADN50117.1"/>
    </source>
</evidence>
<evidence type="ECO:0000256" key="1">
    <source>
        <dbReference type="SAM" id="MobiDB-lite"/>
    </source>
</evidence>
<dbReference type="Proteomes" id="UP000006681">
    <property type="component" value="Chromosome"/>
</dbReference>
<dbReference type="HOGENOM" id="CLU_1567264_0_0_2"/>
<protein>
    <submittedName>
        <fullName evidence="2">Uncharacterized protein</fullName>
    </submittedName>
</protein>
<organism evidence="2 3">
    <name type="scientific">Vulcanisaeta distributa (strain DSM 14429 / JCM 11212 / NBRC 100878 / IC-017)</name>
    <dbReference type="NCBI Taxonomy" id="572478"/>
    <lineage>
        <taxon>Archaea</taxon>
        <taxon>Thermoproteota</taxon>
        <taxon>Thermoprotei</taxon>
        <taxon>Thermoproteales</taxon>
        <taxon>Thermoproteaceae</taxon>
        <taxon>Vulcanisaeta</taxon>
    </lineage>
</organism>
<accession>E1QNE7</accession>
<feature type="compositionally biased region" description="Acidic residues" evidence="1">
    <location>
        <begin position="57"/>
        <end position="69"/>
    </location>
</feature>
<dbReference type="KEGG" id="vdi:Vdis_0724"/>
<feature type="region of interest" description="Disordered" evidence="1">
    <location>
        <begin position="57"/>
        <end position="78"/>
    </location>
</feature>